<reference evidence="1 2" key="1">
    <citation type="journal article" date="2011" name="J. Bacteriol.">
        <title>Complete genome sequence of 'Vulcanisaeta moutnovskia' strain 768-28, a novel member of the hyperthermophilic crenarchaeal genus vulcanisaeta.</title>
        <authorList>
            <person name="Gumerov V.M."/>
            <person name="Mardanov A.V."/>
            <person name="Beletsky A.V."/>
            <person name="Prokofeva M.I."/>
            <person name="Bonch-Osmolovskaya E.A."/>
            <person name="Ravin N.V."/>
            <person name="Skryabin K.G."/>
        </authorList>
    </citation>
    <scope>NUCLEOTIDE SEQUENCE [LARGE SCALE GENOMIC DNA]</scope>
    <source>
        <strain evidence="1 2">768-28</strain>
    </source>
</reference>
<sequence length="60" mass="6917">MSINLIISKLKKLRIETNFKEMHGFIGFKAIPMIIMYPYNEDDIINIIEIASESHAPINP</sequence>
<protein>
    <submittedName>
        <fullName evidence="1">Uncharacterized protein</fullName>
    </submittedName>
</protein>
<keyword evidence="2" id="KW-1185">Reference proteome</keyword>
<dbReference type="GeneID" id="43500377"/>
<accession>F0QYL8</accession>
<gene>
    <name evidence="1" type="ordered locus">VMUT_1246</name>
</gene>
<dbReference type="KEGG" id="vmo:VMUT_1246"/>
<dbReference type="RefSeq" id="WP_013604613.1">
    <property type="nucleotide sequence ID" value="NC_015151.1"/>
</dbReference>
<dbReference type="AlphaFoldDB" id="F0QYL8"/>
<evidence type="ECO:0000313" key="1">
    <source>
        <dbReference type="EMBL" id="ADY01451.1"/>
    </source>
</evidence>
<dbReference type="EMBL" id="CP002529">
    <property type="protein sequence ID" value="ADY01451.1"/>
    <property type="molecule type" value="Genomic_DNA"/>
</dbReference>
<dbReference type="HOGENOM" id="CLU_2930417_0_0_2"/>
<dbReference type="Proteomes" id="UP000007485">
    <property type="component" value="Chromosome"/>
</dbReference>
<organism evidence="1 2">
    <name type="scientific">Vulcanisaeta moutnovskia (strain 768-28)</name>
    <dbReference type="NCBI Taxonomy" id="985053"/>
    <lineage>
        <taxon>Archaea</taxon>
        <taxon>Thermoproteota</taxon>
        <taxon>Thermoprotei</taxon>
        <taxon>Thermoproteales</taxon>
        <taxon>Thermoproteaceae</taxon>
        <taxon>Vulcanisaeta</taxon>
    </lineage>
</organism>
<name>F0QYL8_VULM7</name>
<evidence type="ECO:0000313" key="2">
    <source>
        <dbReference type="Proteomes" id="UP000007485"/>
    </source>
</evidence>
<proteinExistence type="predicted"/>